<dbReference type="EMBL" id="CP022110">
    <property type="protein sequence ID" value="ASG21130.1"/>
    <property type="molecule type" value="Genomic_DNA"/>
</dbReference>
<organism evidence="2 3">
    <name type="scientific">Nitrospirillum viridazoti CBAmc</name>
    <dbReference type="NCBI Taxonomy" id="1441467"/>
    <lineage>
        <taxon>Bacteria</taxon>
        <taxon>Pseudomonadati</taxon>
        <taxon>Pseudomonadota</taxon>
        <taxon>Alphaproteobacteria</taxon>
        <taxon>Rhodospirillales</taxon>
        <taxon>Azospirillaceae</taxon>
        <taxon>Nitrospirillum</taxon>
        <taxon>Nitrospirillum viridazoti</taxon>
    </lineage>
</organism>
<dbReference type="KEGG" id="nao:Y958_10065"/>
<reference evidence="2 3" key="1">
    <citation type="submission" date="2017-06" db="EMBL/GenBank/DDBJ databases">
        <title>Complete genome sequence of Nitrospirillum amazonense strain CBAmC, an endophytic nitrogen-fixing and plant growth-promoting bacterium, isolated from sugarcane.</title>
        <authorList>
            <person name="Schwab S."/>
            <person name="dos Santos Teixeira K.R."/>
            <person name="Simoes Araujo J.L."/>
            <person name="Soares Vidal M."/>
            <person name="Borges de Freitas H.R."/>
            <person name="Rivello Crivelaro A.L."/>
            <person name="Bueno de Camargo Nunes A."/>
            <person name="dos Santos C.M."/>
            <person name="Palmeira da Silva Rosa D."/>
            <person name="da Silva Padilha D."/>
            <person name="da Silva E."/>
            <person name="Araujo Terra L."/>
            <person name="Soares Mendes V."/>
            <person name="Farinelli L."/>
            <person name="Magalhaes Cruz L."/>
            <person name="Baldani J.I."/>
        </authorList>
    </citation>
    <scope>NUCLEOTIDE SEQUENCE [LARGE SCALE GENOMIC DNA]</scope>
    <source>
        <strain evidence="2 3">CBAmC</strain>
    </source>
</reference>
<evidence type="ECO:0000313" key="2">
    <source>
        <dbReference type="EMBL" id="ASG21130.1"/>
    </source>
</evidence>
<evidence type="ECO:0000256" key="1">
    <source>
        <dbReference type="SAM" id="Coils"/>
    </source>
</evidence>
<evidence type="ECO:0000313" key="3">
    <source>
        <dbReference type="Proteomes" id="UP000197153"/>
    </source>
</evidence>
<keyword evidence="1" id="KW-0175">Coiled coil</keyword>
<keyword evidence="3" id="KW-1185">Reference proteome</keyword>
<proteinExistence type="predicted"/>
<dbReference type="RefSeq" id="WP_040846606.1">
    <property type="nucleotide sequence ID" value="NZ_CP022110.1"/>
</dbReference>
<accession>A0A248JRI2</accession>
<dbReference type="Proteomes" id="UP000197153">
    <property type="component" value="Chromosome 1"/>
</dbReference>
<name>A0A248JRI2_9PROT</name>
<dbReference type="AlphaFoldDB" id="A0A248JRI2"/>
<protein>
    <submittedName>
        <fullName evidence="2">Uncharacterized protein</fullName>
    </submittedName>
</protein>
<gene>
    <name evidence="2" type="ORF">Y958_10065</name>
</gene>
<feature type="coiled-coil region" evidence="1">
    <location>
        <begin position="124"/>
        <end position="179"/>
    </location>
</feature>
<sequence>MLDKTAKLSITEFNFAHPALCLPNSFFTLSHGEPVLQIDLGDARGAIPLRQVAQMFTISPESGDGQLLGMIAQSLRFVRIIRNGDRIPSEIVDGTASWTIESRHRDLAFIKIGGSLLKAIAGARADATAALDESEEAKRRMREQAAEIAALVGVAAERKQEVVDRVEVLANELAFLEALREYFKPVFDIGRKLREMQKLARGDRELDHQLRRIQSLLKVPVEKYRAWFDEVEAGTGEAVAALKQFEGTVAMLRRHRDNLHFETLAWEDLPQRWKTLDPAKDEAMLEIGRLYRFLASRYLDTKVWFGG</sequence>